<gene>
    <name evidence="1" type="ORF">JVT61DRAFT_1829</name>
</gene>
<dbReference type="EMBL" id="JAGFBS010000011">
    <property type="protein sequence ID" value="KAG6376804.1"/>
    <property type="molecule type" value="Genomic_DNA"/>
</dbReference>
<reference evidence="1" key="1">
    <citation type="submission" date="2021-03" db="EMBL/GenBank/DDBJ databases">
        <title>Evolutionary innovations through gain and loss of genes in the ectomycorrhizal Boletales.</title>
        <authorList>
            <person name="Wu G."/>
            <person name="Miyauchi S."/>
            <person name="Morin E."/>
            <person name="Yang Z.-L."/>
            <person name="Xu J."/>
            <person name="Martin F.M."/>
        </authorList>
    </citation>
    <scope>NUCLEOTIDE SEQUENCE</scope>
    <source>
        <strain evidence="1">BR01</strain>
    </source>
</reference>
<evidence type="ECO:0000313" key="2">
    <source>
        <dbReference type="Proteomes" id="UP000683000"/>
    </source>
</evidence>
<dbReference type="Proteomes" id="UP000683000">
    <property type="component" value="Unassembled WGS sequence"/>
</dbReference>
<evidence type="ECO:0000313" key="1">
    <source>
        <dbReference type="EMBL" id="KAG6376804.1"/>
    </source>
</evidence>
<sequence length="131" mass="14436">MPRPTDLLDSIERQASAIFDIFPDGSQDFYAVVVGSPSGIHHTRAGAKRSEGKFSHPRWIHTQNFWEALALMIVKGIDDLMPLIPCGGVITADGFESNSAGPSRRLLQPRGYAYSSVPWTPVATARSQHRF</sequence>
<organism evidence="1 2">
    <name type="scientific">Boletus reticuloceps</name>
    <dbReference type="NCBI Taxonomy" id="495285"/>
    <lineage>
        <taxon>Eukaryota</taxon>
        <taxon>Fungi</taxon>
        <taxon>Dikarya</taxon>
        <taxon>Basidiomycota</taxon>
        <taxon>Agaricomycotina</taxon>
        <taxon>Agaricomycetes</taxon>
        <taxon>Agaricomycetidae</taxon>
        <taxon>Boletales</taxon>
        <taxon>Boletineae</taxon>
        <taxon>Boletaceae</taxon>
        <taxon>Boletoideae</taxon>
        <taxon>Boletus</taxon>
    </lineage>
</organism>
<dbReference type="AlphaFoldDB" id="A0A8I2YPY5"/>
<comment type="caution">
    <text evidence="1">The sequence shown here is derived from an EMBL/GenBank/DDBJ whole genome shotgun (WGS) entry which is preliminary data.</text>
</comment>
<accession>A0A8I2YPY5</accession>
<proteinExistence type="predicted"/>
<dbReference type="OrthoDB" id="2671422at2759"/>
<keyword evidence="2" id="KW-1185">Reference proteome</keyword>
<protein>
    <submittedName>
        <fullName evidence="1">Uncharacterized protein</fullName>
    </submittedName>
</protein>
<name>A0A8I2YPY5_9AGAM</name>